<evidence type="ECO:0000259" key="2">
    <source>
        <dbReference type="Pfam" id="PF12674"/>
    </source>
</evidence>
<dbReference type="GeneID" id="56474568"/>
<protein>
    <recommendedName>
        <fullName evidence="2">Putative zinc ribbon domain-containing protein</fullName>
    </recommendedName>
</protein>
<organism evidence="3 4">
    <name type="scientific">Peribacillus simplex NBRC 15720 = DSM 1321</name>
    <dbReference type="NCBI Taxonomy" id="1349754"/>
    <lineage>
        <taxon>Bacteria</taxon>
        <taxon>Bacillati</taxon>
        <taxon>Bacillota</taxon>
        <taxon>Bacilli</taxon>
        <taxon>Bacillales</taxon>
        <taxon>Bacillaceae</taxon>
        <taxon>Peribacillus</taxon>
    </lineage>
</organism>
<dbReference type="EMBL" id="CP017704">
    <property type="protein sequence ID" value="ASS95555.1"/>
    <property type="molecule type" value="Genomic_DNA"/>
</dbReference>
<proteinExistence type="predicted"/>
<gene>
    <name evidence="3" type="ORF">BS1321_17550</name>
</gene>
<dbReference type="InterPro" id="IPR025868">
    <property type="entry name" value="Zn_ribbon_dom_put"/>
</dbReference>
<feature type="domain" description="Putative zinc ribbon" evidence="2">
    <location>
        <begin position="6"/>
        <end position="85"/>
    </location>
</feature>
<sequence length="85" mass="9838">MKKYKTCQSCGMPLSKDELGGGTEKDGSKSTKYCSHCYMNGEFTQNITAIEMQKFVQNHMIENMKMPKFIAKFFSRGIPKLERWN</sequence>
<feature type="region of interest" description="Disordered" evidence="1">
    <location>
        <begin position="1"/>
        <end position="29"/>
    </location>
</feature>
<dbReference type="Proteomes" id="UP000214618">
    <property type="component" value="Chromosome"/>
</dbReference>
<reference evidence="3 4" key="1">
    <citation type="submission" date="2016-10" db="EMBL/GenBank/DDBJ databases">
        <title>The whole genome sequencing and assembly of Bacillus simplex DSM 1321 strain.</title>
        <authorList>
            <person name="Park M.-K."/>
            <person name="Lee Y.-J."/>
            <person name="Yi H."/>
            <person name="Bahn Y.-S."/>
            <person name="Kim J.F."/>
            <person name="Lee D.-W."/>
        </authorList>
    </citation>
    <scope>NUCLEOTIDE SEQUENCE [LARGE SCALE GENOMIC DNA]</scope>
    <source>
        <strain evidence="3 4">DSM 1321</strain>
    </source>
</reference>
<name>A0A223EKG1_9BACI</name>
<dbReference type="RefSeq" id="WP_063235231.1">
    <property type="nucleotide sequence ID" value="NZ_BCVO01000022.1"/>
</dbReference>
<evidence type="ECO:0000313" key="4">
    <source>
        <dbReference type="Proteomes" id="UP000214618"/>
    </source>
</evidence>
<evidence type="ECO:0000313" key="3">
    <source>
        <dbReference type="EMBL" id="ASS95555.1"/>
    </source>
</evidence>
<accession>A0A223EKG1</accession>
<dbReference type="AlphaFoldDB" id="A0A223EKG1"/>
<dbReference type="OrthoDB" id="9801008at2"/>
<evidence type="ECO:0000256" key="1">
    <source>
        <dbReference type="SAM" id="MobiDB-lite"/>
    </source>
</evidence>
<dbReference type="Pfam" id="PF12674">
    <property type="entry name" value="Zn_ribbon_2"/>
    <property type="match status" value="1"/>
</dbReference>
<feature type="compositionally biased region" description="Basic and acidic residues" evidence="1">
    <location>
        <begin position="15"/>
        <end position="29"/>
    </location>
</feature>